<reference evidence="1" key="1">
    <citation type="journal article" date="2020" name="Stud. Mycol.">
        <title>101 Dothideomycetes genomes: a test case for predicting lifestyles and emergence of pathogens.</title>
        <authorList>
            <person name="Haridas S."/>
            <person name="Albert R."/>
            <person name="Binder M."/>
            <person name="Bloem J."/>
            <person name="Labutti K."/>
            <person name="Salamov A."/>
            <person name="Andreopoulos B."/>
            <person name="Baker S."/>
            <person name="Barry K."/>
            <person name="Bills G."/>
            <person name="Bluhm B."/>
            <person name="Cannon C."/>
            <person name="Castanera R."/>
            <person name="Culley D."/>
            <person name="Daum C."/>
            <person name="Ezra D."/>
            <person name="Gonzalez J."/>
            <person name="Henrissat B."/>
            <person name="Kuo A."/>
            <person name="Liang C."/>
            <person name="Lipzen A."/>
            <person name="Lutzoni F."/>
            <person name="Magnuson J."/>
            <person name="Mondo S."/>
            <person name="Nolan M."/>
            <person name="Ohm R."/>
            <person name="Pangilinan J."/>
            <person name="Park H.-J."/>
            <person name="Ramirez L."/>
            <person name="Alfaro M."/>
            <person name="Sun H."/>
            <person name="Tritt A."/>
            <person name="Yoshinaga Y."/>
            <person name="Zwiers L.-H."/>
            <person name="Turgeon B."/>
            <person name="Goodwin S."/>
            <person name="Spatafora J."/>
            <person name="Crous P."/>
            <person name="Grigoriev I."/>
        </authorList>
    </citation>
    <scope>NUCLEOTIDE SEQUENCE</scope>
    <source>
        <strain evidence="1">CBS 133067</strain>
    </source>
</reference>
<organism evidence="1 2">
    <name type="scientific">Rhizodiscina lignyota</name>
    <dbReference type="NCBI Taxonomy" id="1504668"/>
    <lineage>
        <taxon>Eukaryota</taxon>
        <taxon>Fungi</taxon>
        <taxon>Dikarya</taxon>
        <taxon>Ascomycota</taxon>
        <taxon>Pezizomycotina</taxon>
        <taxon>Dothideomycetes</taxon>
        <taxon>Pleosporomycetidae</taxon>
        <taxon>Aulographales</taxon>
        <taxon>Rhizodiscinaceae</taxon>
        <taxon>Rhizodiscina</taxon>
    </lineage>
</organism>
<evidence type="ECO:0000313" key="1">
    <source>
        <dbReference type="EMBL" id="KAF2101223.1"/>
    </source>
</evidence>
<sequence length="170" mass="18589">MTTSNGEVEAIIVLHEACLMSASHVHNEDLDLHALISVYCGDNDPIDIPSSLPNFQCFAQLSNNARVDIALCDISVEDANLVRGNDAHILVLKKLEKDLTDGMCIANAEHGHVGTAPLLSTATDINPPAHRALSQFALEVIEHDFHFWAVSDVWMGVEAASVHDVREWRS</sequence>
<evidence type="ECO:0000313" key="2">
    <source>
        <dbReference type="Proteomes" id="UP000799772"/>
    </source>
</evidence>
<protein>
    <submittedName>
        <fullName evidence="1">Uncharacterized protein</fullName>
    </submittedName>
</protein>
<dbReference type="EMBL" id="ML978123">
    <property type="protein sequence ID" value="KAF2101223.1"/>
    <property type="molecule type" value="Genomic_DNA"/>
</dbReference>
<name>A0A9P4IJN9_9PEZI</name>
<gene>
    <name evidence="1" type="ORF">NA57DRAFT_53199</name>
</gene>
<dbReference type="AlphaFoldDB" id="A0A9P4IJN9"/>
<comment type="caution">
    <text evidence="1">The sequence shown here is derived from an EMBL/GenBank/DDBJ whole genome shotgun (WGS) entry which is preliminary data.</text>
</comment>
<dbReference type="Proteomes" id="UP000799772">
    <property type="component" value="Unassembled WGS sequence"/>
</dbReference>
<proteinExistence type="predicted"/>
<accession>A0A9P4IJN9</accession>
<keyword evidence="2" id="KW-1185">Reference proteome</keyword>